<evidence type="ECO:0000256" key="1">
    <source>
        <dbReference type="SAM" id="MobiDB-lite"/>
    </source>
</evidence>
<evidence type="ECO:0000313" key="2">
    <source>
        <dbReference type="EMBL" id="OCL11668.1"/>
    </source>
</evidence>
<dbReference type="EMBL" id="KV749011">
    <property type="protein sequence ID" value="OCL11668.1"/>
    <property type="molecule type" value="Genomic_DNA"/>
</dbReference>
<evidence type="ECO:0000313" key="3">
    <source>
        <dbReference type="Proteomes" id="UP000250140"/>
    </source>
</evidence>
<sequence>MVTLAGAREILSRRTGSGQQGERACLALVLLVLLVDDFFGWSPVLRLATHNPGGEENERSAQRPRSAQQQQRQLRLRLKENRKESEGKMQSCYYPTIYLPARWERGMHRVLRQYAAASYVERESESKRAGITIVFAIDAASKSSASRKKEDSRLQTPDARDYPPTAEAFAYMRQACAPNNRLGCWRNSTTTTTVSPIWNATTVNGSSGVLLSFPRVQPSVSRPPQAIRGPAVAIAPQFLHLVREAHPQADMRSWTPRPFCGQQGGLDAVDLSGPQRRLLSAPNSDH</sequence>
<gene>
    <name evidence="2" type="ORF">AOQ84DRAFT_228985</name>
</gene>
<feature type="compositionally biased region" description="Low complexity" evidence="1">
    <location>
        <begin position="63"/>
        <end position="73"/>
    </location>
</feature>
<feature type="region of interest" description="Disordered" evidence="1">
    <location>
        <begin position="52"/>
        <end position="83"/>
    </location>
</feature>
<keyword evidence="3" id="KW-1185">Reference proteome</keyword>
<organism evidence="2 3">
    <name type="scientific">Glonium stellatum</name>
    <dbReference type="NCBI Taxonomy" id="574774"/>
    <lineage>
        <taxon>Eukaryota</taxon>
        <taxon>Fungi</taxon>
        <taxon>Dikarya</taxon>
        <taxon>Ascomycota</taxon>
        <taxon>Pezizomycotina</taxon>
        <taxon>Dothideomycetes</taxon>
        <taxon>Pleosporomycetidae</taxon>
        <taxon>Gloniales</taxon>
        <taxon>Gloniaceae</taxon>
        <taxon>Glonium</taxon>
    </lineage>
</organism>
<protein>
    <submittedName>
        <fullName evidence="2">Uncharacterized protein</fullName>
    </submittedName>
</protein>
<reference evidence="2 3" key="1">
    <citation type="journal article" date="2016" name="Nat. Commun.">
        <title>Ectomycorrhizal ecology is imprinted in the genome of the dominant symbiotic fungus Cenococcum geophilum.</title>
        <authorList>
            <consortium name="DOE Joint Genome Institute"/>
            <person name="Peter M."/>
            <person name="Kohler A."/>
            <person name="Ohm R.A."/>
            <person name="Kuo A."/>
            <person name="Krutzmann J."/>
            <person name="Morin E."/>
            <person name="Arend M."/>
            <person name="Barry K.W."/>
            <person name="Binder M."/>
            <person name="Choi C."/>
            <person name="Clum A."/>
            <person name="Copeland A."/>
            <person name="Grisel N."/>
            <person name="Haridas S."/>
            <person name="Kipfer T."/>
            <person name="LaButti K."/>
            <person name="Lindquist E."/>
            <person name="Lipzen A."/>
            <person name="Maire R."/>
            <person name="Meier B."/>
            <person name="Mihaltcheva S."/>
            <person name="Molinier V."/>
            <person name="Murat C."/>
            <person name="Poggeler S."/>
            <person name="Quandt C.A."/>
            <person name="Sperisen C."/>
            <person name="Tritt A."/>
            <person name="Tisserant E."/>
            <person name="Crous P.W."/>
            <person name="Henrissat B."/>
            <person name="Nehls U."/>
            <person name="Egli S."/>
            <person name="Spatafora J.W."/>
            <person name="Grigoriev I.V."/>
            <person name="Martin F.M."/>
        </authorList>
    </citation>
    <scope>NUCLEOTIDE SEQUENCE [LARGE SCALE GENOMIC DNA]</scope>
    <source>
        <strain evidence="2 3">CBS 207.34</strain>
    </source>
</reference>
<dbReference type="Proteomes" id="UP000250140">
    <property type="component" value="Unassembled WGS sequence"/>
</dbReference>
<proteinExistence type="predicted"/>
<accession>A0A8E2F821</accession>
<dbReference type="AlphaFoldDB" id="A0A8E2F821"/>
<name>A0A8E2F821_9PEZI</name>